<dbReference type="CDD" id="cd01167">
    <property type="entry name" value="bac_FRK"/>
    <property type="match status" value="1"/>
</dbReference>
<dbReference type="InterPro" id="IPR011611">
    <property type="entry name" value="PfkB_dom"/>
</dbReference>
<proteinExistence type="inferred from homology"/>
<evidence type="ECO:0000256" key="3">
    <source>
        <dbReference type="ARBA" id="ARBA00022777"/>
    </source>
</evidence>
<dbReference type="InterPro" id="IPR050306">
    <property type="entry name" value="PfkB_Carbo_kinase"/>
</dbReference>
<dbReference type="RefSeq" id="WP_377938836.1">
    <property type="nucleotide sequence ID" value="NZ_JBHTHQ010000021.1"/>
</dbReference>
<gene>
    <name evidence="5" type="ORF">ACFQY8_05205</name>
</gene>
<keyword evidence="6" id="KW-1185">Reference proteome</keyword>
<reference evidence="6" key="1">
    <citation type="journal article" date="2019" name="Int. J. Syst. Evol. Microbiol.">
        <title>The Global Catalogue of Microorganisms (GCM) 10K type strain sequencing project: providing services to taxonomists for standard genome sequencing and annotation.</title>
        <authorList>
            <consortium name="The Broad Institute Genomics Platform"/>
            <consortium name="The Broad Institute Genome Sequencing Center for Infectious Disease"/>
            <person name="Wu L."/>
            <person name="Ma J."/>
        </authorList>
    </citation>
    <scope>NUCLEOTIDE SEQUENCE [LARGE SCALE GENOMIC DNA]</scope>
    <source>
        <strain evidence="6">CCM 8604</strain>
    </source>
</reference>
<dbReference type="Proteomes" id="UP001597036">
    <property type="component" value="Unassembled WGS sequence"/>
</dbReference>
<comment type="caution">
    <text evidence="5">The sequence shown here is derived from an EMBL/GenBank/DDBJ whole genome shotgun (WGS) entry which is preliminary data.</text>
</comment>
<keyword evidence="3 5" id="KW-0418">Kinase</keyword>
<dbReference type="EC" id="2.7.1.-" evidence="5"/>
<dbReference type="PROSITE" id="PS00584">
    <property type="entry name" value="PFKB_KINASES_2"/>
    <property type="match status" value="1"/>
</dbReference>
<organism evidence="5 6">
    <name type="scientific">Alloscardovia venturai</name>
    <dbReference type="NCBI Taxonomy" id="1769421"/>
    <lineage>
        <taxon>Bacteria</taxon>
        <taxon>Bacillati</taxon>
        <taxon>Actinomycetota</taxon>
        <taxon>Actinomycetes</taxon>
        <taxon>Bifidobacteriales</taxon>
        <taxon>Bifidobacteriaceae</taxon>
        <taxon>Alloscardovia</taxon>
    </lineage>
</organism>
<evidence type="ECO:0000313" key="6">
    <source>
        <dbReference type="Proteomes" id="UP001597036"/>
    </source>
</evidence>
<evidence type="ECO:0000313" key="5">
    <source>
        <dbReference type="EMBL" id="MFD0705141.1"/>
    </source>
</evidence>
<accession>A0ABW2Y973</accession>
<sequence>MTQPLVVSLGEILWDMLPEGKRAGGAPVNFTYHATQNGVAGRSISAIGNDSLGDELEAAVKNSGIEAVLQRNDYPTGTVGVVLNNGIPSYEIVEGVAWDHIKISDELINAVKDADAVCFGSLACRNDESRATILELLKHTKAGAMKYYDINIRADYFSKGLIEEQLNAATVFKFNDDELELLRPMFDLTGSDEEACKWFIDNFNLDYVILTGGSRFSTIMAKNGETSHQRTPRVKVNDTVGAGDSFSGAFTSEILKGASLHDAHVYACNVAAYVCTQAGAWPQYPDQIPNYIAQQGLSEE</sequence>
<protein>
    <submittedName>
        <fullName evidence="5">Carbohydrate kinase</fullName>
        <ecNumber evidence="5">2.7.1.-</ecNumber>
    </submittedName>
</protein>
<comment type="similarity">
    <text evidence="1">Belongs to the carbohydrate kinase PfkB family.</text>
</comment>
<dbReference type="PANTHER" id="PTHR43085">
    <property type="entry name" value="HEXOKINASE FAMILY MEMBER"/>
    <property type="match status" value="1"/>
</dbReference>
<evidence type="ECO:0000259" key="4">
    <source>
        <dbReference type="Pfam" id="PF00294"/>
    </source>
</evidence>
<dbReference type="PANTHER" id="PTHR43085:SF57">
    <property type="entry name" value="CARBOHYDRATE KINASE PFKB DOMAIN-CONTAINING PROTEIN"/>
    <property type="match status" value="1"/>
</dbReference>
<evidence type="ECO:0000256" key="2">
    <source>
        <dbReference type="ARBA" id="ARBA00022679"/>
    </source>
</evidence>
<feature type="domain" description="Carbohydrate kinase PfkB" evidence="4">
    <location>
        <begin position="21"/>
        <end position="281"/>
    </location>
</feature>
<dbReference type="Pfam" id="PF00294">
    <property type="entry name" value="PfkB"/>
    <property type="match status" value="1"/>
</dbReference>
<dbReference type="GO" id="GO:0016301">
    <property type="term" value="F:kinase activity"/>
    <property type="evidence" value="ECO:0007669"/>
    <property type="project" value="UniProtKB-KW"/>
</dbReference>
<dbReference type="SUPFAM" id="SSF53613">
    <property type="entry name" value="Ribokinase-like"/>
    <property type="match status" value="1"/>
</dbReference>
<keyword evidence="2 5" id="KW-0808">Transferase</keyword>
<dbReference type="InterPro" id="IPR029056">
    <property type="entry name" value="Ribokinase-like"/>
</dbReference>
<evidence type="ECO:0000256" key="1">
    <source>
        <dbReference type="ARBA" id="ARBA00010688"/>
    </source>
</evidence>
<dbReference type="InterPro" id="IPR002173">
    <property type="entry name" value="Carboh/pur_kinase_PfkB_CS"/>
</dbReference>
<dbReference type="EMBL" id="JBHTHQ010000021">
    <property type="protein sequence ID" value="MFD0705141.1"/>
    <property type="molecule type" value="Genomic_DNA"/>
</dbReference>
<dbReference type="Gene3D" id="3.40.1190.20">
    <property type="match status" value="1"/>
</dbReference>
<name>A0ABW2Y973_9BIFI</name>